<dbReference type="Proteomes" id="UP000672934">
    <property type="component" value="Unassembled WGS sequence"/>
</dbReference>
<evidence type="ECO:0000313" key="2">
    <source>
        <dbReference type="EMBL" id="CAG2156872.1"/>
    </source>
</evidence>
<reference evidence="2" key="1">
    <citation type="submission" date="2021-03" db="EMBL/GenBank/DDBJ databases">
        <authorList>
            <person name="Peeters C."/>
        </authorList>
    </citation>
    <scope>NUCLEOTIDE SEQUENCE</scope>
    <source>
        <strain evidence="2">LMG 31506</strain>
    </source>
</reference>
<evidence type="ECO:0000256" key="1">
    <source>
        <dbReference type="SAM" id="SignalP"/>
    </source>
</evidence>
<feature type="chain" id="PRO_5037617453" evidence="1">
    <location>
        <begin position="42"/>
        <end position="298"/>
    </location>
</feature>
<evidence type="ECO:0000313" key="3">
    <source>
        <dbReference type="Proteomes" id="UP000672934"/>
    </source>
</evidence>
<keyword evidence="1" id="KW-0732">Signal</keyword>
<dbReference type="Gene3D" id="2.40.360.20">
    <property type="match status" value="1"/>
</dbReference>
<comment type="caution">
    <text evidence="2">The sequence shown here is derived from an EMBL/GenBank/DDBJ whole genome shotgun (WGS) entry which is preliminary data.</text>
</comment>
<gene>
    <name evidence="2" type="ORF">LMG31506_05839</name>
</gene>
<feature type="signal peptide" evidence="1">
    <location>
        <begin position="1"/>
        <end position="41"/>
    </location>
</feature>
<sequence>MRNARTSFLNRPVQRGSISFRRGLTCVLAGVLAAAAQSAWAEEPAAQDPANVCRTMWFPRGARIQMEADGTMPLSRRAILKPPLPTDAGCQADIEIHSKTALAALMGPPVVTEQQQRVLLRPAEHGSPASVSGQATVNAWGRYARLYGTTTVDGLGLFDYQYRGLPLREGDVLPGQSVDASASFTIFSRDSGEEVGKFVAPHATVSVTSRRVGKREFIRTALGRSECVPIEYVRTTSLGPMVVAGDQIATKPTRMQVTDWYCPTRGMVMRQDVSEDGKVQHIETTVVEPLSDASDPAQ</sequence>
<organism evidence="2 3">
    <name type="scientific">Cupriavidus yeoncheonensis</name>
    <dbReference type="NCBI Taxonomy" id="1462994"/>
    <lineage>
        <taxon>Bacteria</taxon>
        <taxon>Pseudomonadati</taxon>
        <taxon>Pseudomonadota</taxon>
        <taxon>Betaproteobacteria</taxon>
        <taxon>Burkholderiales</taxon>
        <taxon>Burkholderiaceae</taxon>
        <taxon>Cupriavidus</taxon>
    </lineage>
</organism>
<dbReference type="EMBL" id="CAJPUY010000031">
    <property type="protein sequence ID" value="CAG2156872.1"/>
    <property type="molecule type" value="Genomic_DNA"/>
</dbReference>
<protein>
    <submittedName>
        <fullName evidence="2">Uncharacterized protein</fullName>
    </submittedName>
</protein>
<name>A0A916N6X2_9BURK</name>
<proteinExistence type="predicted"/>
<accession>A0A916N6X2</accession>
<keyword evidence="3" id="KW-1185">Reference proteome</keyword>
<dbReference type="AlphaFoldDB" id="A0A916N6X2"/>